<feature type="domain" description="Secretin/TonB short N-terminal" evidence="9">
    <location>
        <begin position="70"/>
        <end position="119"/>
    </location>
</feature>
<keyword evidence="3 8" id="KW-1134">Transmembrane beta strand</keyword>
<dbReference type="Pfam" id="PF13715">
    <property type="entry name" value="CarbopepD_reg_2"/>
    <property type="match status" value="1"/>
</dbReference>
<gene>
    <name evidence="11" type="ORF">A4R26_17510</name>
</gene>
<dbReference type="InterPro" id="IPR011662">
    <property type="entry name" value="Secretin/TonB_short_N"/>
</dbReference>
<dbReference type="GO" id="GO:0044718">
    <property type="term" value="P:siderophore transmembrane transport"/>
    <property type="evidence" value="ECO:0007669"/>
    <property type="project" value="TreeGrafter"/>
</dbReference>
<keyword evidence="2 8" id="KW-0813">Transport</keyword>
<evidence type="ECO:0000256" key="7">
    <source>
        <dbReference type="ARBA" id="ARBA00023237"/>
    </source>
</evidence>
<dbReference type="SUPFAM" id="SSF56935">
    <property type="entry name" value="Porins"/>
    <property type="match status" value="1"/>
</dbReference>
<name>A0A1V9FXA5_9BACT</name>
<dbReference type="GO" id="GO:0009279">
    <property type="term" value="C:cell outer membrane"/>
    <property type="evidence" value="ECO:0007669"/>
    <property type="project" value="UniProtKB-SubCell"/>
</dbReference>
<feature type="domain" description="TonB-dependent receptor plug" evidence="10">
    <location>
        <begin position="225"/>
        <end position="335"/>
    </location>
</feature>
<dbReference type="Pfam" id="PF07715">
    <property type="entry name" value="Plug"/>
    <property type="match status" value="1"/>
</dbReference>
<dbReference type="InterPro" id="IPR008969">
    <property type="entry name" value="CarboxyPept-like_regulatory"/>
</dbReference>
<dbReference type="AlphaFoldDB" id="A0A1V9FXA5"/>
<dbReference type="Gene3D" id="2.170.130.10">
    <property type="entry name" value="TonB-dependent receptor, plug domain"/>
    <property type="match status" value="1"/>
</dbReference>
<proteinExistence type="inferred from homology"/>
<dbReference type="InterPro" id="IPR037066">
    <property type="entry name" value="Plug_dom_sf"/>
</dbReference>
<dbReference type="Gene3D" id="2.40.170.20">
    <property type="entry name" value="TonB-dependent receptor, beta-barrel domain"/>
    <property type="match status" value="1"/>
</dbReference>
<comment type="subcellular location">
    <subcellularLocation>
        <location evidence="1 8">Cell outer membrane</location>
        <topology evidence="1 8">Multi-pass membrane protein</topology>
    </subcellularLocation>
</comment>
<dbReference type="EMBL" id="LWBP01000112">
    <property type="protein sequence ID" value="OQP62977.1"/>
    <property type="molecule type" value="Genomic_DNA"/>
</dbReference>
<keyword evidence="12" id="KW-1185">Reference proteome</keyword>
<keyword evidence="7 8" id="KW-0998">Cell outer membrane</keyword>
<dbReference type="GO" id="GO:0015344">
    <property type="term" value="F:siderophore uptake transmembrane transporter activity"/>
    <property type="evidence" value="ECO:0007669"/>
    <property type="project" value="TreeGrafter"/>
</dbReference>
<evidence type="ECO:0000256" key="2">
    <source>
        <dbReference type="ARBA" id="ARBA00022448"/>
    </source>
</evidence>
<protein>
    <submittedName>
        <fullName evidence="11">SusC/RagA family TonB-linked outer membrane protein</fullName>
    </submittedName>
</protein>
<organism evidence="11 12">
    <name type="scientific">Niastella populi</name>
    <dbReference type="NCBI Taxonomy" id="550983"/>
    <lineage>
        <taxon>Bacteria</taxon>
        <taxon>Pseudomonadati</taxon>
        <taxon>Bacteroidota</taxon>
        <taxon>Chitinophagia</taxon>
        <taxon>Chitinophagales</taxon>
        <taxon>Chitinophagaceae</taxon>
        <taxon>Niastella</taxon>
    </lineage>
</organism>
<evidence type="ECO:0000256" key="5">
    <source>
        <dbReference type="ARBA" id="ARBA00022729"/>
    </source>
</evidence>
<dbReference type="PANTHER" id="PTHR30069:SF29">
    <property type="entry name" value="HEMOGLOBIN AND HEMOGLOBIN-HAPTOGLOBIN-BINDING PROTEIN 1-RELATED"/>
    <property type="match status" value="1"/>
</dbReference>
<dbReference type="InterPro" id="IPR036942">
    <property type="entry name" value="Beta-barrel_TonB_sf"/>
</dbReference>
<dbReference type="Proteomes" id="UP000192276">
    <property type="component" value="Unassembled WGS sequence"/>
</dbReference>
<dbReference type="InterPro" id="IPR039426">
    <property type="entry name" value="TonB-dep_rcpt-like"/>
</dbReference>
<dbReference type="PROSITE" id="PS52016">
    <property type="entry name" value="TONB_DEPENDENT_REC_3"/>
    <property type="match status" value="1"/>
</dbReference>
<evidence type="ECO:0000313" key="12">
    <source>
        <dbReference type="Proteomes" id="UP000192276"/>
    </source>
</evidence>
<evidence type="ECO:0000256" key="8">
    <source>
        <dbReference type="PROSITE-ProRule" id="PRU01360"/>
    </source>
</evidence>
<evidence type="ECO:0000256" key="4">
    <source>
        <dbReference type="ARBA" id="ARBA00022692"/>
    </source>
</evidence>
<evidence type="ECO:0000259" key="10">
    <source>
        <dbReference type="Pfam" id="PF07715"/>
    </source>
</evidence>
<evidence type="ECO:0000256" key="6">
    <source>
        <dbReference type="ARBA" id="ARBA00023136"/>
    </source>
</evidence>
<reference evidence="12" key="1">
    <citation type="submission" date="2016-04" db="EMBL/GenBank/DDBJ databases">
        <authorList>
            <person name="Chen L."/>
            <person name="Zhuang W."/>
            <person name="Wang G."/>
        </authorList>
    </citation>
    <scope>NUCLEOTIDE SEQUENCE [LARGE SCALE GENOMIC DNA]</scope>
    <source>
        <strain evidence="12">208</strain>
    </source>
</reference>
<accession>A0A1V9FXA5</accession>
<dbReference type="Pfam" id="PF07660">
    <property type="entry name" value="STN"/>
    <property type="match status" value="1"/>
</dbReference>
<evidence type="ECO:0000313" key="11">
    <source>
        <dbReference type="EMBL" id="OQP62977.1"/>
    </source>
</evidence>
<keyword evidence="4 8" id="KW-0812">Transmembrane</keyword>
<dbReference type="NCBIfam" id="TIGR04056">
    <property type="entry name" value="OMP_RagA_SusC"/>
    <property type="match status" value="1"/>
</dbReference>
<sequence>MKKNGCRVFSCPAPVIKCLLLMKLTVLLICFFSLQSIAHESFGQEKVTLKLANASLRTAFKIIERQTYFRFVYNEEILPTEQKININVQSEPVGNVLKQLLNKTALTYKIVGNDLIVISTEQKTAVEERTPLAFEVTGRITDTRNNPLPNVTVQEKGTANGTSTKELGAFSINVSSENAVLVFSSVGFLDQEIPVKGRHTIDVVLQENVADLNQVIVVGYGTQKKSDVTGSVVSVPKARLSELPVTNVYQAMQGSVAGLNVTQNSSIPGSGATVTVRGINSFNASREPFIVVDGIPFSTTGGNINDINTNDIASIEVLKDASAVAIYGTRGANGVILITTKRGLSGKPVIRYNGYVGLENLAHIMEPNSPEGYVKKYADWWAQVNPTQTQTNILPNAYEIANYNAGNTVDWIKEVTRQGIIQDHNVSVSGGTKDVKYYLSGDYLNQKGVVEGYQYKRLSIRSNLDVNLTDYLTVGTSLFFANNNYDGGRANFYLGAIMSPYGTLRKANGDYEIFPMNPELLYVNPLLGLYNDRISRGNNLNGTFYAELKPAIIPGLKYRLNAAWSYLPGRSANYTGRKSNDQLGTATVSSTENKNWILENIITYNKDWQKHHIDFTGLYSAQRNDYFGTSTVGTGFVNDELTYTNLSAAATLSAGYVGYFNFANVYGSYQTKSTLTSQMGRLNYNYDSRYLFTVTARRDGYSAFGANTDKYGLFPSFAVGWNISNEAFMAPVTFVNNLKLRVSYGKSGNQAISPNGTSAIDASVRFPYNGVSTIGVISTSAMGNKELHWETTTGFNAGIDFSLLGSRITGTVEYYSTRTTDNLLRRNLPAATGYATVWDNLGKLANKGLEITLNTINVKSGDFKWESMINFSRNRNKIVDIYGDKKDDLGNRWFIGQPISVIYDYVLQGVWQTGEDASSHDPGVKPGDLKFADMDGSKTITAADRRILGSTLPKWIGGLTNTFHYKNWHLNIFIQTFQGALKNNVNLTFADEAGRMNTPKEIGYWTEENKSNSRPSLRYTNTRGYGYASDNSFTRIKDATLSYTTPQRLLTKTGLGSLTFYVSGRNLYTFTDWIGWDPENDFTFRGSNGWDSNYPLVRSFIFGVNVGLR</sequence>
<keyword evidence="5" id="KW-0732">Signal</keyword>
<dbReference type="Gene3D" id="2.60.40.1120">
    <property type="entry name" value="Carboxypeptidase-like, regulatory domain"/>
    <property type="match status" value="1"/>
</dbReference>
<dbReference type="InterPro" id="IPR023997">
    <property type="entry name" value="TonB-dep_OMP_SusC/RagA_CS"/>
</dbReference>
<dbReference type="PANTHER" id="PTHR30069">
    <property type="entry name" value="TONB-DEPENDENT OUTER MEMBRANE RECEPTOR"/>
    <property type="match status" value="1"/>
</dbReference>
<evidence type="ECO:0000259" key="9">
    <source>
        <dbReference type="Pfam" id="PF07660"/>
    </source>
</evidence>
<evidence type="ECO:0000256" key="3">
    <source>
        <dbReference type="ARBA" id="ARBA00022452"/>
    </source>
</evidence>
<dbReference type="SUPFAM" id="SSF49464">
    <property type="entry name" value="Carboxypeptidase regulatory domain-like"/>
    <property type="match status" value="1"/>
</dbReference>
<keyword evidence="6 8" id="KW-0472">Membrane</keyword>
<dbReference type="InterPro" id="IPR023996">
    <property type="entry name" value="TonB-dep_OMP_SusC/RagA"/>
</dbReference>
<comment type="similarity">
    <text evidence="8">Belongs to the TonB-dependent receptor family.</text>
</comment>
<dbReference type="STRING" id="550983.A4R26_17510"/>
<dbReference type="NCBIfam" id="TIGR04057">
    <property type="entry name" value="SusC_RagA_signa"/>
    <property type="match status" value="1"/>
</dbReference>
<dbReference type="InterPro" id="IPR012910">
    <property type="entry name" value="Plug_dom"/>
</dbReference>
<comment type="caution">
    <text evidence="11">The sequence shown here is derived from an EMBL/GenBank/DDBJ whole genome shotgun (WGS) entry which is preliminary data.</text>
</comment>
<dbReference type="OrthoDB" id="9768177at2"/>
<evidence type="ECO:0000256" key="1">
    <source>
        <dbReference type="ARBA" id="ARBA00004571"/>
    </source>
</evidence>